<evidence type="ECO:0000256" key="1">
    <source>
        <dbReference type="ARBA" id="ARBA00023015"/>
    </source>
</evidence>
<dbReference type="SMART" id="SM00344">
    <property type="entry name" value="HTH_ASNC"/>
    <property type="match status" value="1"/>
</dbReference>
<dbReference type="GO" id="GO:0043565">
    <property type="term" value="F:sequence-specific DNA binding"/>
    <property type="evidence" value="ECO:0007669"/>
    <property type="project" value="InterPro"/>
</dbReference>
<evidence type="ECO:0000259" key="5">
    <source>
        <dbReference type="PROSITE" id="PS50956"/>
    </source>
</evidence>
<evidence type="ECO:0000256" key="2">
    <source>
        <dbReference type="ARBA" id="ARBA00023125"/>
    </source>
</evidence>
<evidence type="ECO:0000313" key="7">
    <source>
        <dbReference type="Proteomes" id="UP000198677"/>
    </source>
</evidence>
<proteinExistence type="predicted"/>
<keyword evidence="2 6" id="KW-0238">DNA-binding</keyword>
<keyword evidence="3" id="KW-0804">Transcription</keyword>
<reference evidence="7" key="1">
    <citation type="submission" date="2016-10" db="EMBL/GenBank/DDBJ databases">
        <authorList>
            <person name="Varghese N."/>
            <person name="Submissions S."/>
        </authorList>
    </citation>
    <scope>NUCLEOTIDE SEQUENCE [LARGE SCALE GENOMIC DNA]</scope>
    <source>
        <strain evidence="7">DSM 44675</strain>
    </source>
</reference>
<dbReference type="AlphaFoldDB" id="A0A1H7WKN1"/>
<dbReference type="Gene3D" id="1.10.10.10">
    <property type="entry name" value="Winged helix-like DNA-binding domain superfamily/Winged helix DNA-binding domain"/>
    <property type="match status" value="1"/>
</dbReference>
<dbReference type="Gene3D" id="3.30.70.920">
    <property type="match status" value="1"/>
</dbReference>
<dbReference type="PANTHER" id="PTHR30154">
    <property type="entry name" value="LEUCINE-RESPONSIVE REGULATORY PROTEIN"/>
    <property type="match status" value="1"/>
</dbReference>
<feature type="compositionally biased region" description="Basic and acidic residues" evidence="4">
    <location>
        <begin position="168"/>
        <end position="180"/>
    </location>
</feature>
<dbReference type="InterPro" id="IPR036388">
    <property type="entry name" value="WH-like_DNA-bd_sf"/>
</dbReference>
<feature type="domain" description="HTH asnC-type" evidence="5">
    <location>
        <begin position="4"/>
        <end position="65"/>
    </location>
</feature>
<gene>
    <name evidence="6" type="ORF">SAMN05444583_12729</name>
</gene>
<dbReference type="PRINTS" id="PR00033">
    <property type="entry name" value="HTHASNC"/>
</dbReference>
<dbReference type="EMBL" id="FOAW01000027">
    <property type="protein sequence ID" value="SEM21528.1"/>
    <property type="molecule type" value="Genomic_DNA"/>
</dbReference>
<dbReference type="InterPro" id="IPR011008">
    <property type="entry name" value="Dimeric_a/b-barrel"/>
</dbReference>
<name>A0A1H7WKN1_9NOCA</name>
<feature type="region of interest" description="Disordered" evidence="4">
    <location>
        <begin position="154"/>
        <end position="180"/>
    </location>
</feature>
<keyword evidence="7" id="KW-1185">Reference proteome</keyword>
<dbReference type="PANTHER" id="PTHR30154:SF34">
    <property type="entry name" value="TRANSCRIPTIONAL REGULATOR AZLB"/>
    <property type="match status" value="1"/>
</dbReference>
<evidence type="ECO:0000256" key="4">
    <source>
        <dbReference type="SAM" id="MobiDB-lite"/>
    </source>
</evidence>
<evidence type="ECO:0000256" key="3">
    <source>
        <dbReference type="ARBA" id="ARBA00023163"/>
    </source>
</evidence>
<dbReference type="GO" id="GO:0043200">
    <property type="term" value="P:response to amino acid"/>
    <property type="evidence" value="ECO:0007669"/>
    <property type="project" value="TreeGrafter"/>
</dbReference>
<dbReference type="CDD" id="cd00090">
    <property type="entry name" value="HTH_ARSR"/>
    <property type="match status" value="1"/>
</dbReference>
<dbReference type="InterPro" id="IPR011991">
    <property type="entry name" value="ArsR-like_HTH"/>
</dbReference>
<dbReference type="InterPro" id="IPR036390">
    <property type="entry name" value="WH_DNA-bd_sf"/>
</dbReference>
<dbReference type="Pfam" id="PF01037">
    <property type="entry name" value="AsnC_trans_reg"/>
    <property type="match status" value="1"/>
</dbReference>
<accession>A0A1H7WKN1</accession>
<dbReference type="InterPro" id="IPR000485">
    <property type="entry name" value="AsnC-type_HTH_dom"/>
</dbReference>
<dbReference type="InterPro" id="IPR019888">
    <property type="entry name" value="Tscrpt_reg_AsnC-like"/>
</dbReference>
<dbReference type="RefSeq" id="WP_072750863.1">
    <property type="nucleotide sequence ID" value="NZ_FOAW01000027.1"/>
</dbReference>
<dbReference type="Proteomes" id="UP000198677">
    <property type="component" value="Unassembled WGS sequence"/>
</dbReference>
<dbReference type="SUPFAM" id="SSF54909">
    <property type="entry name" value="Dimeric alpha+beta barrel"/>
    <property type="match status" value="1"/>
</dbReference>
<dbReference type="GO" id="GO:0005829">
    <property type="term" value="C:cytosol"/>
    <property type="evidence" value="ECO:0007669"/>
    <property type="project" value="TreeGrafter"/>
</dbReference>
<dbReference type="OrthoDB" id="9809462at2"/>
<dbReference type="InterPro" id="IPR019887">
    <property type="entry name" value="Tscrpt_reg_AsnC/Lrp_C"/>
</dbReference>
<organism evidence="6 7">
    <name type="scientific">Rhodococcus maanshanensis</name>
    <dbReference type="NCBI Taxonomy" id="183556"/>
    <lineage>
        <taxon>Bacteria</taxon>
        <taxon>Bacillati</taxon>
        <taxon>Actinomycetota</taxon>
        <taxon>Actinomycetes</taxon>
        <taxon>Mycobacteriales</taxon>
        <taxon>Nocardiaceae</taxon>
        <taxon>Rhodococcus</taxon>
    </lineage>
</organism>
<keyword evidence="1" id="KW-0805">Transcription regulation</keyword>
<sequence length="180" mass="19577">MISIDRLDASLLKLLTEDPRAGVMELAARLGVARNTIASRMRRLEETGVVTGYRPEVDLPTLGLPVQAFVGAELEQGRINDVIEDLRGVPEVLEVHTTTGREDLLIRIAAPSHEELLHVLESVLGLDGVAHTTTTLALTTPVKYRTQPLVDHITREAGHGRSAASYRGEGDEGSRGREES</sequence>
<dbReference type="PROSITE" id="PS50956">
    <property type="entry name" value="HTH_ASNC_2"/>
    <property type="match status" value="1"/>
</dbReference>
<dbReference type="Pfam" id="PF13404">
    <property type="entry name" value="HTH_AsnC-type"/>
    <property type="match status" value="1"/>
</dbReference>
<evidence type="ECO:0000313" key="6">
    <source>
        <dbReference type="EMBL" id="SEM21528.1"/>
    </source>
</evidence>
<dbReference type="SUPFAM" id="SSF46785">
    <property type="entry name" value="Winged helix' DNA-binding domain"/>
    <property type="match status" value="1"/>
</dbReference>
<protein>
    <submittedName>
        <fullName evidence="6">DNA-binding transcriptional regulator, Lrp family</fullName>
    </submittedName>
</protein>